<dbReference type="GO" id="GO:0004674">
    <property type="term" value="F:protein serine/threonine kinase activity"/>
    <property type="evidence" value="ECO:0007669"/>
    <property type="project" value="UniProtKB-KW"/>
</dbReference>
<feature type="transmembrane region" description="Helical" evidence="30">
    <location>
        <begin position="1036"/>
        <end position="1058"/>
    </location>
</feature>
<dbReference type="PANTHER" id="PTHR13800">
    <property type="entry name" value="TRANSIENT RECEPTOR POTENTIAL CATION CHANNEL, SUBFAMILY M, MEMBER 6"/>
    <property type="match status" value="1"/>
</dbReference>
<keyword evidence="28" id="KW-0547">Nucleotide-binding</keyword>
<evidence type="ECO:0000256" key="25">
    <source>
        <dbReference type="ARBA" id="ARBA00047899"/>
    </source>
</evidence>
<evidence type="ECO:0000256" key="19">
    <source>
        <dbReference type="ARBA" id="ARBA00023242"/>
    </source>
</evidence>
<keyword evidence="12 29" id="KW-0479">Metal-binding</keyword>
<name>A0A8C6YKA2_NAJNA</name>
<keyword evidence="33" id="KW-1185">Reference proteome</keyword>
<dbReference type="Pfam" id="PF25508">
    <property type="entry name" value="TRPM2"/>
    <property type="match status" value="2"/>
</dbReference>
<comment type="catalytic activity">
    <reaction evidence="25">
        <text>L-threonyl-[protein] + ATP = O-phospho-L-threonyl-[protein] + ADP + H(+)</text>
        <dbReference type="Rhea" id="RHEA:46608"/>
        <dbReference type="Rhea" id="RHEA-COMP:11060"/>
        <dbReference type="Rhea" id="RHEA-COMP:11605"/>
        <dbReference type="ChEBI" id="CHEBI:15378"/>
        <dbReference type="ChEBI" id="CHEBI:30013"/>
        <dbReference type="ChEBI" id="CHEBI:30616"/>
        <dbReference type="ChEBI" id="CHEBI:61977"/>
        <dbReference type="ChEBI" id="CHEBI:456216"/>
        <dbReference type="EC" id="2.7.11.1"/>
    </reaction>
</comment>
<dbReference type="GeneTree" id="ENSGT00940000157091"/>
<dbReference type="GO" id="GO:0046872">
    <property type="term" value="F:metal ion binding"/>
    <property type="evidence" value="ECO:0007669"/>
    <property type="project" value="UniProtKB-KW"/>
</dbReference>
<feature type="binding site" evidence="28">
    <location>
        <begin position="1577"/>
        <end position="1583"/>
    </location>
    <ligand>
        <name>ADP</name>
        <dbReference type="ChEBI" id="CHEBI:456216"/>
    </ligand>
</feature>
<dbReference type="GO" id="GO:0051262">
    <property type="term" value="P:protein tetramerization"/>
    <property type="evidence" value="ECO:0007669"/>
    <property type="project" value="InterPro"/>
</dbReference>
<keyword evidence="6" id="KW-0723">Serine/threonine-protein kinase</keyword>
<dbReference type="GO" id="GO:0055080">
    <property type="term" value="P:monoatomic cation homeostasis"/>
    <property type="evidence" value="ECO:0007669"/>
    <property type="project" value="TreeGrafter"/>
</dbReference>
<evidence type="ECO:0000256" key="13">
    <source>
        <dbReference type="ARBA" id="ARBA00022777"/>
    </source>
</evidence>
<comment type="catalytic activity">
    <reaction evidence="23">
        <text>Zn(2+)(in) = Zn(2+)(out)</text>
        <dbReference type="Rhea" id="RHEA:29351"/>
        <dbReference type="ChEBI" id="CHEBI:29105"/>
    </reaction>
</comment>
<dbReference type="FunFam" id="3.30.200.20:FF:000129">
    <property type="entry name" value="Transient receptor potential cation channel, subfamily M, member 7"/>
    <property type="match status" value="1"/>
</dbReference>
<evidence type="ECO:0000256" key="28">
    <source>
        <dbReference type="PIRSR" id="PIRSR629601-2"/>
    </source>
</evidence>
<comment type="subcellular location">
    <subcellularLocation>
        <location evidence="2">Cell membrane</location>
        <topology evidence="2">Multi-pass membrane protein</topology>
    </subcellularLocation>
    <subcellularLocation>
        <location evidence="1">Nucleus</location>
    </subcellularLocation>
</comment>
<feature type="binding site" evidence="29">
    <location>
        <position position="1599"/>
    </location>
    <ligand>
        <name>Zn(2+)</name>
        <dbReference type="ChEBI" id="CHEBI:29105"/>
    </ligand>
</feature>
<keyword evidence="28" id="KW-0067">ATP-binding</keyword>
<dbReference type="GO" id="GO:0005262">
    <property type="term" value="F:calcium channel activity"/>
    <property type="evidence" value="ECO:0007669"/>
    <property type="project" value="UniProtKB-KW"/>
</dbReference>
<comment type="catalytic activity">
    <reaction evidence="26">
        <text>L-seryl-[protein] + ATP = O-phospho-L-seryl-[protein] + ADP + H(+)</text>
        <dbReference type="Rhea" id="RHEA:17989"/>
        <dbReference type="Rhea" id="RHEA-COMP:9863"/>
        <dbReference type="Rhea" id="RHEA-COMP:11604"/>
        <dbReference type="ChEBI" id="CHEBI:15378"/>
        <dbReference type="ChEBI" id="CHEBI:29999"/>
        <dbReference type="ChEBI" id="CHEBI:30616"/>
        <dbReference type="ChEBI" id="CHEBI:83421"/>
        <dbReference type="ChEBI" id="CHEBI:456216"/>
        <dbReference type="EC" id="2.7.11.1"/>
    </reaction>
</comment>
<evidence type="ECO:0000256" key="24">
    <source>
        <dbReference type="ARBA" id="ARBA00036634"/>
    </source>
</evidence>
<dbReference type="SUPFAM" id="SSF56112">
    <property type="entry name" value="Protein kinase-like (PK-like)"/>
    <property type="match status" value="1"/>
</dbReference>
<evidence type="ECO:0000256" key="11">
    <source>
        <dbReference type="ARBA" id="ARBA00022692"/>
    </source>
</evidence>
<dbReference type="Gene3D" id="3.30.200.20">
    <property type="entry name" value="Phosphorylase Kinase, domain 1"/>
    <property type="match status" value="1"/>
</dbReference>
<dbReference type="Pfam" id="PF18139">
    <property type="entry name" value="LSDAT_euk"/>
    <property type="match status" value="1"/>
</dbReference>
<dbReference type="InterPro" id="IPR050927">
    <property type="entry name" value="TRPM"/>
</dbReference>
<feature type="binding site" evidence="28">
    <location>
        <position position="1431"/>
    </location>
    <ligand>
        <name>ADP</name>
        <dbReference type="ChEBI" id="CHEBI:456216"/>
    </ligand>
</feature>
<dbReference type="InterPro" id="IPR057366">
    <property type="entry name" value="TRPM-like"/>
</dbReference>
<organism evidence="32 33">
    <name type="scientific">Naja naja</name>
    <name type="common">Indian cobra</name>
    <dbReference type="NCBI Taxonomy" id="35670"/>
    <lineage>
        <taxon>Eukaryota</taxon>
        <taxon>Metazoa</taxon>
        <taxon>Chordata</taxon>
        <taxon>Craniata</taxon>
        <taxon>Vertebrata</taxon>
        <taxon>Euteleostomi</taxon>
        <taxon>Lepidosauria</taxon>
        <taxon>Squamata</taxon>
        <taxon>Bifurcata</taxon>
        <taxon>Unidentata</taxon>
        <taxon>Episquamata</taxon>
        <taxon>Toxicofera</taxon>
        <taxon>Serpentes</taxon>
        <taxon>Colubroidea</taxon>
        <taxon>Elapidae</taxon>
        <taxon>Elapinae</taxon>
        <taxon>Naja</taxon>
    </lineage>
</organism>
<keyword evidence="9" id="KW-0107">Calcium channel</keyword>
<evidence type="ECO:0000256" key="1">
    <source>
        <dbReference type="ARBA" id="ARBA00004123"/>
    </source>
</evidence>
<dbReference type="EC" id="2.7.11.1" evidence="3"/>
<comment type="cofactor">
    <cofactor evidence="29">
        <name>Zn(2+)</name>
        <dbReference type="ChEBI" id="CHEBI:29105"/>
    </cofactor>
    <text evidence="29">Binds 1 zinc ion per subunit.</text>
</comment>
<gene>
    <name evidence="32" type="primary">TRPM7</name>
</gene>
<evidence type="ECO:0000256" key="23">
    <source>
        <dbReference type="ARBA" id="ARBA00034634"/>
    </source>
</evidence>
<keyword evidence="20" id="KW-0407">Ion channel</keyword>
<feature type="binding site" evidence="28">
    <location>
        <position position="1503"/>
    </location>
    <ligand>
        <name>ADP</name>
        <dbReference type="ChEBI" id="CHEBI:456216"/>
    </ligand>
</feature>
<dbReference type="InterPro" id="IPR029601">
    <property type="entry name" value="TRPM7_a-kinase_dom"/>
</dbReference>
<feature type="transmembrane region" description="Helical" evidence="30">
    <location>
        <begin position="815"/>
        <end position="835"/>
    </location>
</feature>
<feature type="active site" description="Proton acceptor" evidence="27">
    <location>
        <position position="1550"/>
    </location>
</feature>
<dbReference type="PROSITE" id="PS51158">
    <property type="entry name" value="ALPHA_KINASE"/>
    <property type="match status" value="1"/>
</dbReference>
<evidence type="ECO:0000256" key="2">
    <source>
        <dbReference type="ARBA" id="ARBA00004651"/>
    </source>
</evidence>
<comment type="similarity">
    <text evidence="21">In the C-terminal section; belongs to the protein kinase superfamily. Alpha-type protein kinase family. ALPK subfamily.</text>
</comment>
<comment type="catalytic activity">
    <reaction evidence="24">
        <text>Ca(2+)(in) = Ca(2+)(out)</text>
        <dbReference type="Rhea" id="RHEA:29671"/>
        <dbReference type="ChEBI" id="CHEBI:29108"/>
    </reaction>
</comment>
<evidence type="ECO:0000256" key="20">
    <source>
        <dbReference type="ARBA" id="ARBA00023303"/>
    </source>
</evidence>
<dbReference type="Ensembl" id="ENSNNAT00000031331.1">
    <property type="protein sequence ID" value="ENSNNAP00000029863.1"/>
    <property type="gene ID" value="ENSNNAG00000019137.1"/>
</dbReference>
<feature type="binding site" evidence="29">
    <location>
        <position position="1595"/>
    </location>
    <ligand>
        <name>Zn(2+)</name>
        <dbReference type="ChEBI" id="CHEBI:29105"/>
    </ligand>
</feature>
<evidence type="ECO:0000256" key="5">
    <source>
        <dbReference type="ARBA" id="ARBA00022475"/>
    </source>
</evidence>
<evidence type="ECO:0000256" key="15">
    <source>
        <dbReference type="ARBA" id="ARBA00022837"/>
    </source>
</evidence>
<keyword evidence="8" id="KW-0109">Calcium transport</keyword>
<evidence type="ECO:0000256" key="21">
    <source>
        <dbReference type="ARBA" id="ARBA00025760"/>
    </source>
</evidence>
<evidence type="ECO:0000313" key="32">
    <source>
        <dbReference type="Ensembl" id="ENSNNAP00000029863.1"/>
    </source>
</evidence>
<evidence type="ECO:0000256" key="22">
    <source>
        <dbReference type="ARBA" id="ARBA00034269"/>
    </source>
</evidence>
<evidence type="ECO:0000256" key="12">
    <source>
        <dbReference type="ARBA" id="ARBA00022723"/>
    </source>
</evidence>
<evidence type="ECO:0000256" key="3">
    <source>
        <dbReference type="ARBA" id="ARBA00012513"/>
    </source>
</evidence>
<dbReference type="GO" id="GO:0005524">
    <property type="term" value="F:ATP binding"/>
    <property type="evidence" value="ECO:0007669"/>
    <property type="project" value="UniProtKB-KW"/>
</dbReference>
<dbReference type="Pfam" id="PF02816">
    <property type="entry name" value="Alpha_kinase"/>
    <property type="match status" value="1"/>
</dbReference>
<dbReference type="SMART" id="SM00811">
    <property type="entry name" value="Alpha_kinase"/>
    <property type="match status" value="1"/>
</dbReference>
<evidence type="ECO:0000256" key="30">
    <source>
        <dbReference type="SAM" id="Phobius"/>
    </source>
</evidence>
<evidence type="ECO:0000256" key="27">
    <source>
        <dbReference type="PIRSR" id="PIRSR629601-1"/>
    </source>
</evidence>
<dbReference type="Pfam" id="PF16519">
    <property type="entry name" value="TRPM_tetra"/>
    <property type="match status" value="1"/>
</dbReference>
<keyword evidence="10" id="KW-0808">Transferase</keyword>
<evidence type="ECO:0000256" key="18">
    <source>
        <dbReference type="ARBA" id="ARBA00023136"/>
    </source>
</evidence>
<feature type="binding site" evidence="28">
    <location>
        <position position="1552"/>
    </location>
    <ligand>
        <name>ADP</name>
        <dbReference type="ChEBI" id="CHEBI:456216"/>
    </ligand>
</feature>
<feature type="binding site" evidence="29">
    <location>
        <position position="1593"/>
    </location>
    <ligand>
        <name>Zn(2+)</name>
        <dbReference type="ChEBI" id="CHEBI:29105"/>
    </ligand>
</feature>
<dbReference type="Gene3D" id="1.20.5.1010">
    <property type="entry name" value="TRPM, tetramerisation domain"/>
    <property type="match status" value="1"/>
</dbReference>
<dbReference type="OrthoDB" id="301415at2759"/>
<dbReference type="InterPro" id="IPR037162">
    <property type="entry name" value="TRPM_tetra_sf"/>
</dbReference>
<dbReference type="PANTHER" id="PTHR13800:SF8">
    <property type="entry name" value="TRANSIENT RECEPTOR POTENTIAL CATION CHANNEL SUBFAMILY M MEMBER 7"/>
    <property type="match status" value="1"/>
</dbReference>
<evidence type="ECO:0000313" key="33">
    <source>
        <dbReference type="Proteomes" id="UP000694559"/>
    </source>
</evidence>
<keyword evidence="15" id="KW-0106">Calcium</keyword>
<evidence type="ECO:0000256" key="16">
    <source>
        <dbReference type="ARBA" id="ARBA00022989"/>
    </source>
</evidence>
<keyword evidence="13" id="KW-0418">Kinase</keyword>
<keyword evidence="14 29" id="KW-0862">Zinc</keyword>
<feature type="binding site" evidence="28">
    <location>
        <position position="1407"/>
    </location>
    <ligand>
        <name>ADP</name>
        <dbReference type="ChEBI" id="CHEBI:456216"/>
    </ligand>
</feature>
<dbReference type="Gene3D" id="3.20.200.10">
    <property type="entry name" value="MHCK/EF2 kinase"/>
    <property type="match status" value="1"/>
</dbReference>
<keyword evidence="5" id="KW-1003">Cell membrane</keyword>
<feature type="transmembrane region" description="Helical" evidence="30">
    <location>
        <begin position="915"/>
        <end position="935"/>
    </location>
</feature>
<evidence type="ECO:0000256" key="29">
    <source>
        <dbReference type="PIRSR" id="PIRSR629601-3"/>
    </source>
</evidence>
<evidence type="ECO:0000256" key="7">
    <source>
        <dbReference type="ARBA" id="ARBA00022553"/>
    </source>
</evidence>
<feature type="binding site" evidence="28">
    <location>
        <position position="1560"/>
    </location>
    <ligand>
        <name>ADP</name>
        <dbReference type="ChEBI" id="CHEBI:456216"/>
    </ligand>
</feature>
<reference evidence="32" key="1">
    <citation type="submission" date="2025-08" db="UniProtKB">
        <authorList>
            <consortium name="Ensembl"/>
        </authorList>
    </citation>
    <scope>IDENTIFICATION</scope>
</reference>
<evidence type="ECO:0000256" key="26">
    <source>
        <dbReference type="ARBA" id="ARBA00048679"/>
    </source>
</evidence>
<dbReference type="InterPro" id="IPR041491">
    <property type="entry name" value="TRPM_SLOG"/>
</dbReference>
<evidence type="ECO:0000256" key="6">
    <source>
        <dbReference type="ARBA" id="ARBA00022527"/>
    </source>
</evidence>
<keyword evidence="18 30" id="KW-0472">Membrane</keyword>
<keyword evidence="4" id="KW-0813">Transport</keyword>
<keyword evidence="11 30" id="KW-0812">Transmembrane</keyword>
<keyword evidence="17" id="KW-0406">Ion transport</keyword>
<feature type="transmembrane region" description="Helical" evidence="30">
    <location>
        <begin position="882"/>
        <end position="903"/>
    </location>
</feature>
<dbReference type="GO" id="GO:0005886">
    <property type="term" value="C:plasma membrane"/>
    <property type="evidence" value="ECO:0007669"/>
    <property type="project" value="UniProtKB-SubCell"/>
</dbReference>
<comment type="catalytic activity">
    <reaction evidence="22">
        <text>Mg(2+)(in) = Mg(2+)(out)</text>
        <dbReference type="Rhea" id="RHEA:29827"/>
        <dbReference type="ChEBI" id="CHEBI:18420"/>
    </reaction>
</comment>
<evidence type="ECO:0000256" key="10">
    <source>
        <dbReference type="ARBA" id="ARBA00022679"/>
    </source>
</evidence>
<feature type="domain" description="Alpha-type protein kinase" evidence="31">
    <location>
        <begin position="1377"/>
        <end position="1607"/>
    </location>
</feature>
<dbReference type="InterPro" id="IPR011009">
    <property type="entry name" value="Kinase-like_dom_sf"/>
</dbReference>
<dbReference type="CDD" id="cd16971">
    <property type="entry name" value="Alpha_kinase_ChaK1_TRMP7"/>
    <property type="match status" value="1"/>
</dbReference>
<dbReference type="Proteomes" id="UP000694559">
    <property type="component" value="Unplaced"/>
</dbReference>
<keyword evidence="16 30" id="KW-1133">Transmembrane helix</keyword>
<reference evidence="32" key="2">
    <citation type="submission" date="2025-09" db="UniProtKB">
        <authorList>
            <consortium name="Ensembl"/>
        </authorList>
    </citation>
    <scope>IDENTIFICATION</scope>
</reference>
<keyword evidence="7" id="KW-0597">Phosphoprotein</keyword>
<dbReference type="InterPro" id="IPR032415">
    <property type="entry name" value="TRPM_tetra"/>
</dbReference>
<protein>
    <recommendedName>
        <fullName evidence="3">non-specific serine/threonine protein kinase</fullName>
        <ecNumber evidence="3">2.7.11.1</ecNumber>
    </recommendedName>
</protein>
<feature type="transmembrane region" description="Helical" evidence="30">
    <location>
        <begin position="947"/>
        <end position="973"/>
    </location>
</feature>
<proteinExistence type="inferred from homology"/>
<evidence type="ECO:0000256" key="8">
    <source>
        <dbReference type="ARBA" id="ARBA00022568"/>
    </source>
</evidence>
<evidence type="ECO:0000256" key="17">
    <source>
        <dbReference type="ARBA" id="ARBA00023065"/>
    </source>
</evidence>
<evidence type="ECO:0000256" key="9">
    <source>
        <dbReference type="ARBA" id="ARBA00022673"/>
    </source>
</evidence>
<sequence length="1617" mass="184566">MSQKSWIENTFTKRECVYIIPSSKDPHRCLPGCQICQQLIRCCCGRLVRQHACFTASLAMKYSDVKLGENFNQELEEWSVEKHTEQSSTDAYGVINFQGGSHSYRAKYVRLSYDTRPEAILQLMLKEWQLELPKLVVSVHGGMQKFELHPRIKQLLGKGLIKAAVTTGAWIITGGVNTGVAKHVGDALKEHASRSSRKICTIGIAPWGVIENRNDLVGKDVVAPYQTLLNPLSKLNVLNNLHSHFILVDDGTVGKYGAEVKLRRELEKTISQQRIHARIGQGVPVVALIFEGGPNVVLTVLEYLQENPPVPVVVCEGTGRAADILAYVYKQTEEGGSIPDGAEPEIISTIKKTFNFGQSEAVHLFQTLLECMKKRELVSKSLHRTNASAFDQLILTLAWDRVDIAKNHVFVYGQQWLVGSLEQAMLDALVMDRVAFVKLLIENGVSMHKFLTIPRLEELYNTKQGPTNPALFHLVRDVKQGNLPPGYKLTLIDVGLVVEYLMGGTYRCTYTRKRFRVIYNSSTPQLRKSHEPFGNRVDKKEKMRHNHFIKTAQPYKPKVCKSMYEGKKKKTKDDIVDIDDPETRRFPYPLNELLLWAVLMKRQKMALFFWQHGEESMAKALVACKLYRSMAYESKQNDLVDDTSEELKEYSNEFGELAVELLEQSFRQDETMAMKLLTYELKNWSNATCLKLAVSSRLRPFVAHTCTQMLLSDMWMGRLNMRKNSWYKVILSILLPPTILMLEYKTKAEMSHIPQSQDAHQMTMEDSENNFQNIAEEIPMVKLNPTPLQPAGLEYGLLPITRKFYAFYHAPIVKFWFNTLAYIGFLMLYTFVVLVKMEELPSVQEWIVIAYIFTLAVEKIREIFMSEAGKISQKVKVWFNDYFNISDTIAIITFFIGFVLRFGAKGNFHENTYKVNYVFVAGRLTYCLNIIFWYVRLLDFLAVNQHAGPYVMMIGKMVANMFYIVVIMALVLLSFGVPRKAILYPNEEPSWVLAKDIVFQPYWMIFGEVYAYEIDGSTLPHLCVTGSWLTPFLQSVYLFVQYIIMVNLLIAFFNNVYLQVKAISNLVWKYQRYHFVMAYHEKPILPPPLIILSHMASLCYCICKRRKKDKNSDGPKLFLTEEDQKKLHDFEELCVEMYFSEKDDKFHCRSEERIRVTSERVEQMCIQIKEVGDRVNYIKRSLQSLDTQIGHLQDLSALTVDTLKTLTARKPRKQGIQVSKYSNKVKKGVSSLNSLPYLASLSAKFFVSTPSQPICKNQSGSTSKEEDILVPKASEGENAVEFGAFVGKYHQLKSGHPAMAGGGCKVPASGFTGLASISQNGGGYVKSGLIEEENNAAAKTFQTKGMARPLLVSRRLLPEVNFKPVTVYRLEESSPNILNNSMSSWSQLGLCAKIEFLSKEEMGGGLRRALKVACTWSEYDILKSGHLYIIKSFLPEVVNTWSSIYKEDTVLHLCLREIQQQRAAQKLTFAFNQMKPKSIPYSPRFLEVFLLYCHSAGQWFAVEECMTGEFRKYNNNNGDEIIPTNMLEEIMLAFSHWTYEYTRGELLVLDLQGVGENLTDPSVIKAEEKRSSDMVFGPANLGEDAIKNFRAKHHCNSCCRKLKLPGKPDQRWIFSRF</sequence>
<dbReference type="FunFam" id="1.20.5.1010:FF:000002">
    <property type="entry name" value="Transient receptor potential cation channel subfamily M member 7"/>
    <property type="match status" value="1"/>
</dbReference>
<evidence type="ECO:0000256" key="4">
    <source>
        <dbReference type="ARBA" id="ARBA00022448"/>
    </source>
</evidence>
<accession>A0A8C6YKA2</accession>
<evidence type="ECO:0000256" key="14">
    <source>
        <dbReference type="ARBA" id="ARBA00022833"/>
    </source>
</evidence>
<feature type="binding site" evidence="29">
    <location>
        <position position="1536"/>
    </location>
    <ligand>
        <name>Zn(2+)</name>
        <dbReference type="ChEBI" id="CHEBI:29105"/>
    </ligand>
</feature>
<evidence type="ECO:0000259" key="31">
    <source>
        <dbReference type="PROSITE" id="PS51158"/>
    </source>
</evidence>
<dbReference type="InterPro" id="IPR004166">
    <property type="entry name" value="a-kinase_dom"/>
</dbReference>
<keyword evidence="19" id="KW-0539">Nucleus</keyword>